<feature type="coiled-coil region" evidence="5">
    <location>
        <begin position="199"/>
        <end position="226"/>
    </location>
</feature>
<keyword evidence="8" id="KW-1185">Reference proteome</keyword>
<proteinExistence type="predicted"/>
<name>A0A139HQJ6_9PEZI</name>
<dbReference type="GO" id="GO:0016559">
    <property type="term" value="P:peroxisome fission"/>
    <property type="evidence" value="ECO:0007669"/>
    <property type="project" value="InterPro"/>
</dbReference>
<dbReference type="PANTHER" id="PTHR12652">
    <property type="entry name" value="PEROXISOMAL BIOGENESIS FACTOR 11"/>
    <property type="match status" value="1"/>
</dbReference>
<reference evidence="7 8" key="1">
    <citation type="submission" date="2015-07" db="EMBL/GenBank/DDBJ databases">
        <title>Comparative genomics of the Sigatoka disease complex on banana suggests a link between parallel evolutionary changes in Pseudocercospora fijiensis and Pseudocercospora eumusae and increased virulence on the banana host.</title>
        <authorList>
            <person name="Chang T.-C."/>
            <person name="Salvucci A."/>
            <person name="Crous P.W."/>
            <person name="Stergiopoulos I."/>
        </authorList>
    </citation>
    <scope>NUCLEOTIDE SEQUENCE [LARGE SCALE GENOMIC DNA]</scope>
    <source>
        <strain evidence="7 8">CBS 114824</strain>
    </source>
</reference>
<evidence type="ECO:0000256" key="3">
    <source>
        <dbReference type="ARBA" id="ARBA00023140"/>
    </source>
</evidence>
<evidence type="ECO:0008006" key="9">
    <source>
        <dbReference type="Google" id="ProtNLM"/>
    </source>
</evidence>
<keyword evidence="5" id="KW-0175">Coiled coil</keyword>
<evidence type="ECO:0000256" key="1">
    <source>
        <dbReference type="ARBA" id="ARBA00022593"/>
    </source>
</evidence>
<evidence type="ECO:0000256" key="4">
    <source>
        <dbReference type="ARBA" id="ARBA00046271"/>
    </source>
</evidence>
<dbReference type="Pfam" id="PF05648">
    <property type="entry name" value="PEX11"/>
    <property type="match status" value="1"/>
</dbReference>
<sequence>MAIEIRRTAICCGIAIAVAIAIAIDSTRPNPTQASRSAMVADAVIYHPSVAHFNRFVATTVGRDKLLRTVQYFSRFLAWYLYRTNHPQTTVATYEAIKKSFGSARKAFRLGKFVEHFKAAAVAADSKSMDPVLKYLAVGRQLGYAFYLSLDALTYFDQTGIYKLSNGARLQKEAYRAWFAGLACNIVAGLYTLYNLQAIAQKRKDSADAEKKVEEKTLEREKAATQLQLLSDVADITVPGSAIGVFNLDDGIVGLAGTVSSLIGLSAAWQKTA</sequence>
<dbReference type="EMBL" id="LFZN01000019">
    <property type="protein sequence ID" value="KXT04659.1"/>
    <property type="molecule type" value="Genomic_DNA"/>
</dbReference>
<evidence type="ECO:0000256" key="2">
    <source>
        <dbReference type="ARBA" id="ARBA00023136"/>
    </source>
</evidence>
<dbReference type="PANTHER" id="PTHR12652:SF50">
    <property type="entry name" value="PEROXIN 11"/>
    <property type="match status" value="1"/>
</dbReference>
<gene>
    <name evidence="7" type="ORF">AC578_2120</name>
</gene>
<keyword evidence="3" id="KW-0576">Peroxisome</keyword>
<keyword evidence="1" id="KW-0962">Peroxisome biogenesis</keyword>
<comment type="subcellular location">
    <subcellularLocation>
        <location evidence="4">Peroxisome membrane</location>
    </subcellularLocation>
</comment>
<protein>
    <recommendedName>
        <fullName evidence="9">Peroxisomal biogenesis factor 11</fullName>
    </recommendedName>
</protein>
<keyword evidence="6" id="KW-1133">Transmembrane helix</keyword>
<dbReference type="GO" id="GO:0005778">
    <property type="term" value="C:peroxisomal membrane"/>
    <property type="evidence" value="ECO:0007669"/>
    <property type="project" value="UniProtKB-SubCell"/>
</dbReference>
<dbReference type="AlphaFoldDB" id="A0A139HQJ6"/>
<dbReference type="Proteomes" id="UP000070133">
    <property type="component" value="Unassembled WGS sequence"/>
</dbReference>
<feature type="transmembrane region" description="Helical" evidence="6">
    <location>
        <begin position="175"/>
        <end position="194"/>
    </location>
</feature>
<comment type="caution">
    <text evidence="7">The sequence shown here is derived from an EMBL/GenBank/DDBJ whole genome shotgun (WGS) entry which is preliminary data.</text>
</comment>
<evidence type="ECO:0000256" key="5">
    <source>
        <dbReference type="SAM" id="Coils"/>
    </source>
</evidence>
<organism evidence="7 8">
    <name type="scientific">Pseudocercospora eumusae</name>
    <dbReference type="NCBI Taxonomy" id="321146"/>
    <lineage>
        <taxon>Eukaryota</taxon>
        <taxon>Fungi</taxon>
        <taxon>Dikarya</taxon>
        <taxon>Ascomycota</taxon>
        <taxon>Pezizomycotina</taxon>
        <taxon>Dothideomycetes</taxon>
        <taxon>Dothideomycetidae</taxon>
        <taxon>Mycosphaerellales</taxon>
        <taxon>Mycosphaerellaceae</taxon>
        <taxon>Pseudocercospora</taxon>
    </lineage>
</organism>
<keyword evidence="2 6" id="KW-0472">Membrane</keyword>
<accession>A0A139HQJ6</accession>
<evidence type="ECO:0000313" key="7">
    <source>
        <dbReference type="EMBL" id="KXT04659.1"/>
    </source>
</evidence>
<evidence type="ECO:0000313" key="8">
    <source>
        <dbReference type="Proteomes" id="UP000070133"/>
    </source>
</evidence>
<keyword evidence="6" id="KW-0812">Transmembrane</keyword>
<dbReference type="InterPro" id="IPR008733">
    <property type="entry name" value="PEX11"/>
</dbReference>
<evidence type="ECO:0000256" key="6">
    <source>
        <dbReference type="SAM" id="Phobius"/>
    </source>
</evidence>